<reference evidence="1" key="2">
    <citation type="submission" date="2020-09" db="EMBL/GenBank/DDBJ databases">
        <authorList>
            <person name="Kikuchi T."/>
        </authorList>
    </citation>
    <scope>NUCLEOTIDE SEQUENCE</scope>
    <source>
        <strain evidence="1">Ka4C1</strain>
    </source>
</reference>
<keyword evidence="3" id="KW-1185">Reference proteome</keyword>
<evidence type="ECO:0000313" key="4">
    <source>
        <dbReference type="WBParaSite" id="BXY_1084900.1"/>
    </source>
</evidence>
<dbReference type="EMBL" id="CAJFDI010000002">
    <property type="protein sequence ID" value="CAD5213834.1"/>
    <property type="molecule type" value="Genomic_DNA"/>
</dbReference>
<gene>
    <name evidence="1" type="ORF">BXYJ_LOCUS3228</name>
</gene>
<dbReference type="Proteomes" id="UP000582659">
    <property type="component" value="Unassembled WGS sequence"/>
</dbReference>
<organism evidence="2 4">
    <name type="scientific">Bursaphelenchus xylophilus</name>
    <name type="common">Pinewood nematode worm</name>
    <name type="synonym">Aphelenchoides xylophilus</name>
    <dbReference type="NCBI Taxonomy" id="6326"/>
    <lineage>
        <taxon>Eukaryota</taxon>
        <taxon>Metazoa</taxon>
        <taxon>Ecdysozoa</taxon>
        <taxon>Nematoda</taxon>
        <taxon>Chromadorea</taxon>
        <taxon>Rhabditida</taxon>
        <taxon>Tylenchina</taxon>
        <taxon>Tylenchomorpha</taxon>
        <taxon>Aphelenchoidea</taxon>
        <taxon>Aphelenchoididae</taxon>
        <taxon>Bursaphelenchus</taxon>
    </lineage>
</organism>
<evidence type="ECO:0000313" key="1">
    <source>
        <dbReference type="EMBL" id="CAD5213834.1"/>
    </source>
</evidence>
<evidence type="ECO:0000313" key="3">
    <source>
        <dbReference type="Proteomes" id="UP000659654"/>
    </source>
</evidence>
<proteinExistence type="predicted"/>
<reference evidence="4" key="1">
    <citation type="submission" date="2016-11" db="UniProtKB">
        <authorList>
            <consortium name="WormBaseParasite"/>
        </authorList>
    </citation>
    <scope>IDENTIFICATION</scope>
</reference>
<evidence type="ECO:0000313" key="2">
    <source>
        <dbReference type="Proteomes" id="UP000095284"/>
    </source>
</evidence>
<dbReference type="Proteomes" id="UP000095284">
    <property type="component" value="Unplaced"/>
</dbReference>
<accession>A0A1I7SCU5</accession>
<dbReference type="EMBL" id="CAJFCV020000002">
    <property type="protein sequence ID" value="CAG9093464.1"/>
    <property type="molecule type" value="Genomic_DNA"/>
</dbReference>
<sequence length="67" mass="7503">MLRYRQRLLNIYYSSPFAKSLESGASQTHKSKLQGILSIHELTNPLVPLVSILGPLITPHSPHCSFD</sequence>
<dbReference type="WBParaSite" id="BXY_1084900.1">
    <property type="protein sequence ID" value="BXY_1084900.1"/>
    <property type="gene ID" value="BXY_1084900"/>
</dbReference>
<dbReference type="Proteomes" id="UP000659654">
    <property type="component" value="Unassembled WGS sequence"/>
</dbReference>
<dbReference type="AlphaFoldDB" id="A0A1I7SCU5"/>
<protein>
    <submittedName>
        <fullName evidence="1">(pine wood nematode) hypothetical protein</fullName>
    </submittedName>
</protein>
<name>A0A1I7SCU5_BURXY</name>